<feature type="repeat" description="ANK" evidence="3">
    <location>
        <begin position="48"/>
        <end position="69"/>
    </location>
</feature>
<dbReference type="InterPro" id="IPR002110">
    <property type="entry name" value="Ankyrin_rpt"/>
</dbReference>
<organism evidence="5 6">
    <name type="scientific">Batillaria attramentaria</name>
    <dbReference type="NCBI Taxonomy" id="370345"/>
    <lineage>
        <taxon>Eukaryota</taxon>
        <taxon>Metazoa</taxon>
        <taxon>Spiralia</taxon>
        <taxon>Lophotrochozoa</taxon>
        <taxon>Mollusca</taxon>
        <taxon>Gastropoda</taxon>
        <taxon>Caenogastropoda</taxon>
        <taxon>Sorbeoconcha</taxon>
        <taxon>Cerithioidea</taxon>
        <taxon>Batillariidae</taxon>
        <taxon>Batillaria</taxon>
    </lineage>
</organism>
<dbReference type="PROSITE" id="PS50297">
    <property type="entry name" value="ANK_REP_REGION"/>
    <property type="match status" value="4"/>
</dbReference>
<dbReference type="SUPFAM" id="SSF48403">
    <property type="entry name" value="Ankyrin repeat"/>
    <property type="match status" value="1"/>
</dbReference>
<dbReference type="PANTHER" id="PTHR24198">
    <property type="entry name" value="ANKYRIN REPEAT AND PROTEIN KINASE DOMAIN-CONTAINING PROTEIN"/>
    <property type="match status" value="1"/>
</dbReference>
<evidence type="ECO:0000256" key="2">
    <source>
        <dbReference type="ARBA" id="ARBA00023043"/>
    </source>
</evidence>
<proteinExistence type="predicted"/>
<feature type="repeat" description="ANK" evidence="3">
    <location>
        <begin position="224"/>
        <end position="256"/>
    </location>
</feature>
<keyword evidence="2 3" id="KW-0040">ANK repeat</keyword>
<dbReference type="EMBL" id="JACVVK020000370">
    <property type="protein sequence ID" value="KAK7476655.1"/>
    <property type="molecule type" value="Genomic_DNA"/>
</dbReference>
<feature type="non-terminal residue" evidence="5">
    <location>
        <position position="1"/>
    </location>
</feature>
<evidence type="ECO:0000256" key="4">
    <source>
        <dbReference type="SAM" id="MobiDB-lite"/>
    </source>
</evidence>
<dbReference type="PANTHER" id="PTHR24198:SF165">
    <property type="entry name" value="ANKYRIN REPEAT-CONTAINING PROTEIN-RELATED"/>
    <property type="match status" value="1"/>
</dbReference>
<keyword evidence="6" id="KW-1185">Reference proteome</keyword>
<protein>
    <submittedName>
        <fullName evidence="5">Uncharacterized protein</fullName>
    </submittedName>
</protein>
<accession>A0ABD0JPR8</accession>
<comment type="caution">
    <text evidence="5">The sequence shown here is derived from an EMBL/GenBank/DDBJ whole genome shotgun (WGS) entry which is preliminary data.</text>
</comment>
<feature type="compositionally biased region" description="Basic and acidic residues" evidence="4">
    <location>
        <begin position="28"/>
        <end position="43"/>
    </location>
</feature>
<evidence type="ECO:0000313" key="5">
    <source>
        <dbReference type="EMBL" id="KAK7476655.1"/>
    </source>
</evidence>
<dbReference type="PRINTS" id="PR01415">
    <property type="entry name" value="ANKYRIN"/>
</dbReference>
<evidence type="ECO:0000313" key="6">
    <source>
        <dbReference type="Proteomes" id="UP001519460"/>
    </source>
</evidence>
<evidence type="ECO:0000256" key="1">
    <source>
        <dbReference type="ARBA" id="ARBA00022737"/>
    </source>
</evidence>
<feature type="region of interest" description="Disordered" evidence="4">
    <location>
        <begin position="1"/>
        <end position="44"/>
    </location>
</feature>
<name>A0ABD0JPR8_9CAEN</name>
<dbReference type="SMART" id="SM00248">
    <property type="entry name" value="ANK"/>
    <property type="match status" value="6"/>
</dbReference>
<keyword evidence="1" id="KW-0677">Repeat</keyword>
<feature type="repeat" description="ANK" evidence="3">
    <location>
        <begin position="149"/>
        <end position="181"/>
    </location>
</feature>
<gene>
    <name evidence="5" type="ORF">BaRGS_00032130</name>
</gene>
<dbReference type="Pfam" id="PF12796">
    <property type="entry name" value="Ank_2"/>
    <property type="match status" value="3"/>
</dbReference>
<reference evidence="5 6" key="1">
    <citation type="journal article" date="2023" name="Sci. Data">
        <title>Genome assembly of the Korean intertidal mud-creeper Batillaria attramentaria.</title>
        <authorList>
            <person name="Patra A.K."/>
            <person name="Ho P.T."/>
            <person name="Jun S."/>
            <person name="Lee S.J."/>
            <person name="Kim Y."/>
            <person name="Won Y.J."/>
        </authorList>
    </citation>
    <scope>NUCLEOTIDE SEQUENCE [LARGE SCALE GENOMIC DNA]</scope>
    <source>
        <strain evidence="5">Wonlab-2016</strain>
    </source>
</reference>
<feature type="repeat" description="ANK" evidence="3">
    <location>
        <begin position="194"/>
        <end position="216"/>
    </location>
</feature>
<dbReference type="Proteomes" id="UP001519460">
    <property type="component" value="Unassembled WGS sequence"/>
</dbReference>
<dbReference type="PROSITE" id="PS50088">
    <property type="entry name" value="ANK_REPEAT"/>
    <property type="match status" value="5"/>
</dbReference>
<dbReference type="Gene3D" id="1.25.40.20">
    <property type="entry name" value="Ankyrin repeat-containing domain"/>
    <property type="match status" value="3"/>
</dbReference>
<evidence type="ECO:0000256" key="3">
    <source>
        <dbReference type="PROSITE-ProRule" id="PRU00023"/>
    </source>
</evidence>
<dbReference type="InterPro" id="IPR036770">
    <property type="entry name" value="Ankyrin_rpt-contain_sf"/>
</dbReference>
<sequence length="270" mass="29786">CLLGYGANVREKAGTEEQQSPVSGKENLPQKKEQSSNIEKELSQDTGKGWTSLHYASAEGNADVARALLLKDKEAIEDVDMYGNTAFHLAAKNDRYKVLDVLKRNDDKIVQKKNNDRQTALHVAASEGRKKSCTEILKYSPDLHAKDQHGMTPLHLAARDGRPTVVQLLLDKGAMVVSEEVPKGTDENRMKDKDGRTALHLAASNGHTNCCTLLLKQCNWTDKKEMTPLHLAAQNGHPDVVQLLLDKGAQTLQDGNCLIYFDHAIDNGHT</sequence>
<feature type="repeat" description="ANK" evidence="3">
    <location>
        <begin position="116"/>
        <end position="148"/>
    </location>
</feature>
<dbReference type="AlphaFoldDB" id="A0ABD0JPR8"/>